<reference evidence="1 2" key="1">
    <citation type="journal article" date="2022" name="DNA Res.">
        <title>Chromosomal-level genome assembly of the orchid tree Bauhinia variegata (Leguminosae; Cercidoideae) supports the allotetraploid origin hypothesis of Bauhinia.</title>
        <authorList>
            <person name="Zhong Y."/>
            <person name="Chen Y."/>
            <person name="Zheng D."/>
            <person name="Pang J."/>
            <person name="Liu Y."/>
            <person name="Luo S."/>
            <person name="Meng S."/>
            <person name="Qian L."/>
            <person name="Wei D."/>
            <person name="Dai S."/>
            <person name="Zhou R."/>
        </authorList>
    </citation>
    <scope>NUCLEOTIDE SEQUENCE [LARGE SCALE GENOMIC DNA]</scope>
    <source>
        <strain evidence="1">BV-YZ2020</strain>
    </source>
</reference>
<name>A0ACB9Q5T9_BAUVA</name>
<comment type="caution">
    <text evidence="1">The sequence shown here is derived from an EMBL/GenBank/DDBJ whole genome shotgun (WGS) entry which is preliminary data.</text>
</comment>
<dbReference type="EMBL" id="CM039427">
    <property type="protein sequence ID" value="KAI4355231.1"/>
    <property type="molecule type" value="Genomic_DNA"/>
</dbReference>
<evidence type="ECO:0000313" key="1">
    <source>
        <dbReference type="EMBL" id="KAI4355231.1"/>
    </source>
</evidence>
<protein>
    <submittedName>
        <fullName evidence="1">Uncharacterized protein</fullName>
    </submittedName>
</protein>
<gene>
    <name evidence="1" type="ORF">L6164_004024</name>
</gene>
<evidence type="ECO:0000313" key="2">
    <source>
        <dbReference type="Proteomes" id="UP000828941"/>
    </source>
</evidence>
<organism evidence="1 2">
    <name type="scientific">Bauhinia variegata</name>
    <name type="common">Purple orchid tree</name>
    <name type="synonym">Phanera variegata</name>
    <dbReference type="NCBI Taxonomy" id="167791"/>
    <lineage>
        <taxon>Eukaryota</taxon>
        <taxon>Viridiplantae</taxon>
        <taxon>Streptophyta</taxon>
        <taxon>Embryophyta</taxon>
        <taxon>Tracheophyta</taxon>
        <taxon>Spermatophyta</taxon>
        <taxon>Magnoliopsida</taxon>
        <taxon>eudicotyledons</taxon>
        <taxon>Gunneridae</taxon>
        <taxon>Pentapetalae</taxon>
        <taxon>rosids</taxon>
        <taxon>fabids</taxon>
        <taxon>Fabales</taxon>
        <taxon>Fabaceae</taxon>
        <taxon>Cercidoideae</taxon>
        <taxon>Cercideae</taxon>
        <taxon>Bauhiniinae</taxon>
        <taxon>Bauhinia</taxon>
    </lineage>
</organism>
<dbReference type="Proteomes" id="UP000828941">
    <property type="component" value="Chromosome 2"/>
</dbReference>
<accession>A0ACB9Q5T9</accession>
<proteinExistence type="predicted"/>
<keyword evidence="2" id="KW-1185">Reference proteome</keyword>
<sequence length="377" mass="41843">MAIFKVLFLCSFIFPAIYASEDCRFSTCSNDSIIIRFPFQLEGEQQPRNCGYPGFNLICTNDGSRTILKLPYSGEFYVSNINYLTQQIQVYDPDGCLPKRLLSLNLSGSPFVATFRRNYTFISCPYKISESNFTPINCLSNSTNSVLAVPSARLDGSLPESCFFISRLSVPLARPEQYDETSRDDLDQDLRLRWYQPDCRICELNGICGPDSRNEDQIRCVSDSRTGNSNDGLRVFRIIILSIAAPAVICVLVLACLACIMDRRGRGGRFAGGQRSAPTAVSPQAAITTVGLDESTIESYEKVVIGESRRLPGPNDGSCSICLSEYNTKETIRLIPECKHCFHADCIDEWLRMNSSCPVCRNTPSPSSLHVIVSSDA</sequence>